<evidence type="ECO:0000259" key="2">
    <source>
        <dbReference type="Pfam" id="PF23584"/>
    </source>
</evidence>
<name>A0A9W9LIW9_9EURO</name>
<dbReference type="Pfam" id="PF23584">
    <property type="entry name" value="DUF7136"/>
    <property type="match status" value="1"/>
</dbReference>
<protein>
    <recommendedName>
        <fullName evidence="2">DUF7136 domain-containing protein</fullName>
    </recommendedName>
</protein>
<organism evidence="3 4">
    <name type="scientific">Penicillium canariense</name>
    <dbReference type="NCBI Taxonomy" id="189055"/>
    <lineage>
        <taxon>Eukaryota</taxon>
        <taxon>Fungi</taxon>
        <taxon>Dikarya</taxon>
        <taxon>Ascomycota</taxon>
        <taxon>Pezizomycotina</taxon>
        <taxon>Eurotiomycetes</taxon>
        <taxon>Eurotiomycetidae</taxon>
        <taxon>Eurotiales</taxon>
        <taxon>Aspergillaceae</taxon>
        <taxon>Penicillium</taxon>
    </lineage>
</organism>
<reference evidence="3" key="1">
    <citation type="submission" date="2022-11" db="EMBL/GenBank/DDBJ databases">
        <authorList>
            <person name="Petersen C."/>
        </authorList>
    </citation>
    <scope>NUCLEOTIDE SEQUENCE</scope>
    <source>
        <strain evidence="3">IBT 26290</strain>
    </source>
</reference>
<dbReference type="OrthoDB" id="4490227at2759"/>
<dbReference type="AlphaFoldDB" id="A0A9W9LIW9"/>
<feature type="domain" description="DUF7136" evidence="2">
    <location>
        <begin position="24"/>
        <end position="242"/>
    </location>
</feature>
<dbReference type="RefSeq" id="XP_056540923.1">
    <property type="nucleotide sequence ID" value="XM_056688494.1"/>
</dbReference>
<evidence type="ECO:0000313" key="4">
    <source>
        <dbReference type="Proteomes" id="UP001149163"/>
    </source>
</evidence>
<dbReference type="EMBL" id="JAPQKN010000004">
    <property type="protein sequence ID" value="KAJ5159365.1"/>
    <property type="molecule type" value="Genomic_DNA"/>
</dbReference>
<comment type="caution">
    <text evidence="3">The sequence shown here is derived from an EMBL/GenBank/DDBJ whole genome shotgun (WGS) entry which is preliminary data.</text>
</comment>
<evidence type="ECO:0000256" key="1">
    <source>
        <dbReference type="SAM" id="SignalP"/>
    </source>
</evidence>
<feature type="signal peptide" evidence="1">
    <location>
        <begin position="1"/>
        <end position="21"/>
    </location>
</feature>
<gene>
    <name evidence="3" type="ORF">N7482_006369</name>
</gene>
<reference evidence="3" key="2">
    <citation type="journal article" date="2023" name="IMA Fungus">
        <title>Comparative genomic study of the Penicillium genus elucidates a diverse pangenome and 15 lateral gene transfer events.</title>
        <authorList>
            <person name="Petersen C."/>
            <person name="Sorensen T."/>
            <person name="Nielsen M.R."/>
            <person name="Sondergaard T.E."/>
            <person name="Sorensen J.L."/>
            <person name="Fitzpatrick D.A."/>
            <person name="Frisvad J.C."/>
            <person name="Nielsen K.L."/>
        </authorList>
    </citation>
    <scope>NUCLEOTIDE SEQUENCE</scope>
    <source>
        <strain evidence="3">IBT 26290</strain>
    </source>
</reference>
<keyword evidence="4" id="KW-1185">Reference proteome</keyword>
<keyword evidence="1" id="KW-0732">Signal</keyword>
<feature type="chain" id="PRO_5040799967" description="DUF7136 domain-containing protein" evidence="1">
    <location>
        <begin position="22"/>
        <end position="273"/>
    </location>
</feature>
<proteinExistence type="predicted"/>
<evidence type="ECO:0000313" key="3">
    <source>
        <dbReference type="EMBL" id="KAJ5159365.1"/>
    </source>
</evidence>
<dbReference type="GeneID" id="81427670"/>
<sequence>MFPSNIAACLLLALSIGWSSAQNLPSIAEVDLLFPRNDTYAPTVLMPLVFGIQNPSAAVPLHLSLWWNLWQLEGGNMTGYGVIPKAYYIPTGARQYYEYSSFYDLTTIEGTWLFQWHVDSVNCSQFPANNYSMGSYTQGKRIIFTTKNGAQAPDLVTATADDVCASAEGFTFNVTGLEKVSIRSPDNPDGKDSVTTCADVVPMSPTYRPNPCAAQLNATGASSISLALTTTACWLPSSVVSCPAKSAGSLKGQLGGPIWAVATFGWLLYSLVR</sequence>
<accession>A0A9W9LIW9</accession>
<dbReference type="Proteomes" id="UP001149163">
    <property type="component" value="Unassembled WGS sequence"/>
</dbReference>
<dbReference type="InterPro" id="IPR055560">
    <property type="entry name" value="DUF7136"/>
</dbReference>